<dbReference type="GO" id="GO:0005739">
    <property type="term" value="C:mitochondrion"/>
    <property type="evidence" value="ECO:0007669"/>
    <property type="project" value="TreeGrafter"/>
</dbReference>
<evidence type="ECO:0000259" key="8">
    <source>
        <dbReference type="PROSITE" id="PS50975"/>
    </source>
</evidence>
<keyword evidence="4 6" id="KW-0067">ATP-binding</keyword>
<dbReference type="InterPro" id="IPR016185">
    <property type="entry name" value="PreATP-grasp_dom_sf"/>
</dbReference>
<dbReference type="InterPro" id="IPR005479">
    <property type="entry name" value="CPAse_ATP-bd"/>
</dbReference>
<proteinExistence type="predicted"/>
<dbReference type="PANTHER" id="PTHR18866:SF33">
    <property type="entry name" value="METHYLCROTONOYL-COA CARBOXYLASE SUBUNIT ALPHA, MITOCHONDRIAL-RELATED"/>
    <property type="match status" value="1"/>
</dbReference>
<dbReference type="SUPFAM" id="SSF56059">
    <property type="entry name" value="Glutathione synthetase ATP-binding domain-like"/>
    <property type="match status" value="1"/>
</dbReference>
<dbReference type="OrthoDB" id="196847at2759"/>
<keyword evidence="5" id="KW-0092">Biotin</keyword>
<feature type="domain" description="ATP-grasp" evidence="8">
    <location>
        <begin position="183"/>
        <end position="412"/>
    </location>
</feature>
<gene>
    <name evidence="10" type="ORF">PSNMU_V1.4_AUG-EV-PASAV3_0054660</name>
</gene>
<keyword evidence="11" id="KW-1185">Reference proteome</keyword>
<dbReference type="Gene3D" id="3.30.1490.20">
    <property type="entry name" value="ATP-grasp fold, A domain"/>
    <property type="match status" value="1"/>
</dbReference>
<dbReference type="SMART" id="SM00878">
    <property type="entry name" value="Biotin_carb_C"/>
    <property type="match status" value="1"/>
</dbReference>
<dbReference type="InterPro" id="IPR011054">
    <property type="entry name" value="Rudment_hybrid_motif"/>
</dbReference>
<dbReference type="PROSITE" id="PS00866">
    <property type="entry name" value="CPSASE_1"/>
    <property type="match status" value="1"/>
</dbReference>
<dbReference type="EMBL" id="CAACVS010000179">
    <property type="protein sequence ID" value="VEU38643.1"/>
    <property type="molecule type" value="Genomic_DNA"/>
</dbReference>
<dbReference type="InterPro" id="IPR013815">
    <property type="entry name" value="ATP_grasp_subdomain_1"/>
</dbReference>
<protein>
    <recommendedName>
        <fullName evidence="12">Propionyl-CoA carboxylase</fullName>
    </recommendedName>
</protein>
<feature type="domain" description="Biotin carboxylation" evidence="9">
    <location>
        <begin position="60"/>
        <end position="579"/>
    </location>
</feature>
<evidence type="ECO:0000256" key="5">
    <source>
        <dbReference type="ARBA" id="ARBA00023267"/>
    </source>
</evidence>
<feature type="domain" description="Lipoyl-binding" evidence="7">
    <location>
        <begin position="755"/>
        <end position="833"/>
    </location>
</feature>
<dbReference type="Proteomes" id="UP000291116">
    <property type="component" value="Unassembled WGS sequence"/>
</dbReference>
<dbReference type="Pfam" id="PF02786">
    <property type="entry name" value="CPSase_L_D2"/>
    <property type="match status" value="1"/>
</dbReference>
<organism evidence="10 11">
    <name type="scientific">Pseudo-nitzschia multistriata</name>
    <dbReference type="NCBI Taxonomy" id="183589"/>
    <lineage>
        <taxon>Eukaryota</taxon>
        <taxon>Sar</taxon>
        <taxon>Stramenopiles</taxon>
        <taxon>Ochrophyta</taxon>
        <taxon>Bacillariophyta</taxon>
        <taxon>Bacillariophyceae</taxon>
        <taxon>Bacillariophycidae</taxon>
        <taxon>Bacillariales</taxon>
        <taxon>Bacillariaceae</taxon>
        <taxon>Pseudo-nitzschia</taxon>
    </lineage>
</organism>
<dbReference type="AlphaFoldDB" id="A0A448Z9B4"/>
<sequence>MSTSLLWAARTVSRASLRQRNQLWPLAASAAHPRFREAFPPARSFSAAEGASSPPGDAPPFRKVLIANRGEIAIRVARTCRRLGIPTVAVYASNDTDSSHVSECDEAVCLGTGGVSSYLDTDRIAEAIRSTEADAVHPGYGFLSENAGFAEAVASLGSKGETVAWLGPPPQAIRDMGCKLRSKAIAREAGVAIIPGGESEGALDSLEDALEAMRKSGSSLRYPVLLKAAAGGGGKGMRICYDDRELIEAYPMARSEGLKFFADDRLLLEQYLEEPHHIEFQVVCSKATGNGDGDLNADGHSSNSQIDVAIFAERECSVQRRNQKVVEESPSCLLTEETRRKMMEQTTLLCQSVGYEGAGTVEWLVVGGESNRDQAQDFYFLEMNTRLQVEHPITEAVSGGLDLVEAMLEVGAGRGLPREWYETAEVVEEAGGNGRMLVMPWKGHAIEGRIYAEDPLRGYLPSTGPLLPYMEPPRAVRVSDGGASSSSSWAGTDGVASYLRLDSGVVEGHVVTPFYDPMLSKIISYAPTREEAIDVLSEGLDSYVIEGVNHNARLIQAVLRHPSFQKGDTPTSFLETHIPDFGGYSVRNGENETEDPPSLLTAREEEDLAVAAALIWRERERLLGRPPTGRAVEDENGQGRRDFVVRLDGWAGGWGDGAISVALDEGRTEGLAAGRRLAADPSDQLESFSIAIGPGFSIDFENHLASMTLDGTFRTVQVLGEQPSGELRVQMLGARYEGCLVQSPREYELSRHVLPPVANDTSNTVLSPMPGTLIGFSGGVEEGSFVEEGQELCIVEAMKMQNVVRAPRAGIIARLRVDEGAALVTDQVLMEYEAEEGDEPTAA</sequence>
<dbReference type="Pfam" id="PF00364">
    <property type="entry name" value="Biotin_lipoyl"/>
    <property type="match status" value="1"/>
</dbReference>
<evidence type="ECO:0000313" key="11">
    <source>
        <dbReference type="Proteomes" id="UP000291116"/>
    </source>
</evidence>
<dbReference type="InterPro" id="IPR005481">
    <property type="entry name" value="BC-like_N"/>
</dbReference>
<dbReference type="PROSITE" id="PS50979">
    <property type="entry name" value="BC"/>
    <property type="match status" value="1"/>
</dbReference>
<dbReference type="Gene3D" id="2.40.50.100">
    <property type="match status" value="1"/>
</dbReference>
<dbReference type="SUPFAM" id="SSF51246">
    <property type="entry name" value="Rudiment single hybrid motif"/>
    <property type="match status" value="1"/>
</dbReference>
<dbReference type="Gene3D" id="3.30.470.20">
    <property type="entry name" value="ATP-grasp fold, B domain"/>
    <property type="match status" value="1"/>
</dbReference>
<dbReference type="InterPro" id="IPR050856">
    <property type="entry name" value="Biotin_carboxylase_complex"/>
</dbReference>
<dbReference type="InterPro" id="IPR011764">
    <property type="entry name" value="Biotin_carboxylation_dom"/>
</dbReference>
<evidence type="ECO:0000256" key="4">
    <source>
        <dbReference type="ARBA" id="ARBA00022840"/>
    </source>
</evidence>
<dbReference type="PROSITE" id="PS50968">
    <property type="entry name" value="BIOTINYL_LIPOYL"/>
    <property type="match status" value="1"/>
</dbReference>
<evidence type="ECO:0000259" key="9">
    <source>
        <dbReference type="PROSITE" id="PS50979"/>
    </source>
</evidence>
<dbReference type="InterPro" id="IPR011053">
    <property type="entry name" value="Single_hybrid_motif"/>
</dbReference>
<dbReference type="PROSITE" id="PS50975">
    <property type="entry name" value="ATP_GRASP"/>
    <property type="match status" value="1"/>
</dbReference>
<dbReference type="InterPro" id="IPR011761">
    <property type="entry name" value="ATP-grasp"/>
</dbReference>
<dbReference type="PROSITE" id="PS00867">
    <property type="entry name" value="CPSASE_2"/>
    <property type="match status" value="1"/>
</dbReference>
<dbReference type="Pfam" id="PF02785">
    <property type="entry name" value="Biotin_carb_C"/>
    <property type="match status" value="1"/>
</dbReference>
<evidence type="ECO:0000259" key="7">
    <source>
        <dbReference type="PROSITE" id="PS50968"/>
    </source>
</evidence>
<dbReference type="Gene3D" id="3.40.50.20">
    <property type="match status" value="1"/>
</dbReference>
<dbReference type="CDD" id="cd06850">
    <property type="entry name" value="biotinyl_domain"/>
    <property type="match status" value="1"/>
</dbReference>
<evidence type="ECO:0008006" key="12">
    <source>
        <dbReference type="Google" id="ProtNLM"/>
    </source>
</evidence>
<dbReference type="InterPro" id="IPR005482">
    <property type="entry name" value="Biotin_COase_C"/>
</dbReference>
<dbReference type="GO" id="GO:0004658">
    <property type="term" value="F:propionyl-CoA carboxylase activity"/>
    <property type="evidence" value="ECO:0007669"/>
    <property type="project" value="TreeGrafter"/>
</dbReference>
<keyword evidence="3 6" id="KW-0547">Nucleotide-binding</keyword>
<dbReference type="PROSITE" id="PS00188">
    <property type="entry name" value="BIOTIN"/>
    <property type="match status" value="1"/>
</dbReference>
<dbReference type="InterPro" id="IPR000089">
    <property type="entry name" value="Biotin_lipoyl"/>
</dbReference>
<accession>A0A448Z9B4</accession>
<dbReference type="GO" id="GO:0046872">
    <property type="term" value="F:metal ion binding"/>
    <property type="evidence" value="ECO:0007669"/>
    <property type="project" value="InterPro"/>
</dbReference>
<evidence type="ECO:0000313" key="10">
    <source>
        <dbReference type="EMBL" id="VEU38643.1"/>
    </source>
</evidence>
<comment type="cofactor">
    <cofactor evidence="1">
        <name>biotin</name>
        <dbReference type="ChEBI" id="CHEBI:57586"/>
    </cofactor>
</comment>
<evidence type="ECO:0000256" key="3">
    <source>
        <dbReference type="ARBA" id="ARBA00022741"/>
    </source>
</evidence>
<evidence type="ECO:0000256" key="1">
    <source>
        <dbReference type="ARBA" id="ARBA00001953"/>
    </source>
</evidence>
<dbReference type="Pfam" id="PF00289">
    <property type="entry name" value="Biotin_carb_N"/>
    <property type="match status" value="1"/>
</dbReference>
<dbReference type="GO" id="GO:0005524">
    <property type="term" value="F:ATP binding"/>
    <property type="evidence" value="ECO:0007669"/>
    <property type="project" value="UniProtKB-UniRule"/>
</dbReference>
<reference evidence="10 11" key="1">
    <citation type="submission" date="2019-01" db="EMBL/GenBank/DDBJ databases">
        <authorList>
            <person name="Ferrante I. M."/>
        </authorList>
    </citation>
    <scope>NUCLEOTIDE SEQUENCE [LARGE SCALE GENOMIC DNA]</scope>
    <source>
        <strain evidence="10 11">B856</strain>
    </source>
</reference>
<evidence type="ECO:0000256" key="6">
    <source>
        <dbReference type="PROSITE-ProRule" id="PRU00409"/>
    </source>
</evidence>
<keyword evidence="2" id="KW-0436">Ligase</keyword>
<name>A0A448Z9B4_9STRA</name>
<evidence type="ECO:0000256" key="2">
    <source>
        <dbReference type="ARBA" id="ARBA00022598"/>
    </source>
</evidence>
<dbReference type="InterPro" id="IPR001882">
    <property type="entry name" value="Biotin_BS"/>
</dbReference>
<dbReference type="PANTHER" id="PTHR18866">
    <property type="entry name" value="CARBOXYLASE:PYRUVATE/ACETYL-COA/PROPIONYL-COA CARBOXYLASE"/>
    <property type="match status" value="1"/>
</dbReference>
<dbReference type="SUPFAM" id="SSF51230">
    <property type="entry name" value="Single hybrid motif"/>
    <property type="match status" value="1"/>
</dbReference>
<dbReference type="SUPFAM" id="SSF52440">
    <property type="entry name" value="PreATP-grasp domain"/>
    <property type="match status" value="1"/>
</dbReference>